<evidence type="ECO:0000259" key="10">
    <source>
        <dbReference type="Pfam" id="PF06807"/>
    </source>
</evidence>
<dbReference type="Pfam" id="PF06807">
    <property type="entry name" value="Clp1"/>
    <property type="match status" value="1"/>
</dbReference>
<dbReference type="GO" id="GO:0006388">
    <property type="term" value="P:tRNA splicing, via endonucleolytic cleavage and ligation"/>
    <property type="evidence" value="ECO:0007669"/>
    <property type="project" value="TreeGrafter"/>
</dbReference>
<evidence type="ECO:0000256" key="5">
    <source>
        <dbReference type="ARBA" id="ARBA00022664"/>
    </source>
</evidence>
<comment type="function">
    <text evidence="9">Required for endonucleolytic cleavage during polyadenylation-dependent pre-mRNA 3'-end formation.</text>
</comment>
<reference evidence="13" key="1">
    <citation type="submission" date="2023-06" db="EMBL/GenBank/DDBJ databases">
        <title>Genome-scale phylogeny and comparative genomics of the fungal order Sordariales.</title>
        <authorList>
            <consortium name="Lawrence Berkeley National Laboratory"/>
            <person name="Hensen N."/>
            <person name="Bonometti L."/>
            <person name="Westerberg I."/>
            <person name="Brannstrom I.O."/>
            <person name="Guillou S."/>
            <person name="Cros-Aarteil S."/>
            <person name="Calhoun S."/>
            <person name="Haridas S."/>
            <person name="Kuo A."/>
            <person name="Mondo S."/>
            <person name="Pangilinan J."/>
            <person name="Riley R."/>
            <person name="LaButti K."/>
            <person name="Andreopoulos B."/>
            <person name="Lipzen A."/>
            <person name="Chen C."/>
            <person name="Yanf M."/>
            <person name="Daum C."/>
            <person name="Ng V."/>
            <person name="Clum A."/>
            <person name="Steindorff A."/>
            <person name="Ohm R."/>
            <person name="Martin F."/>
            <person name="Silar P."/>
            <person name="Natvig D."/>
            <person name="Lalanne C."/>
            <person name="Gautier V."/>
            <person name="Ament-velasquez S.L."/>
            <person name="Kruys A."/>
            <person name="Hutchinson M.I."/>
            <person name="Powell A.J."/>
            <person name="Barry K."/>
            <person name="Miller A.N."/>
            <person name="Grigoriev I.V."/>
            <person name="Debuchy R."/>
            <person name="Gladieux P."/>
            <person name="Thoren M.H."/>
            <person name="Johannesson H."/>
        </authorList>
    </citation>
    <scope>NUCLEOTIDE SEQUENCE</scope>
    <source>
        <strain evidence="13">SMH3187-1</strain>
    </source>
</reference>
<feature type="binding site" evidence="9">
    <location>
        <begin position="136"/>
        <end position="141"/>
    </location>
    <ligand>
        <name>ATP</name>
        <dbReference type="ChEBI" id="CHEBI:30616"/>
    </ligand>
</feature>
<dbReference type="EMBL" id="JAUKUD010000005">
    <property type="protein sequence ID" value="KAK0744042.1"/>
    <property type="molecule type" value="Genomic_DNA"/>
</dbReference>
<protein>
    <recommendedName>
        <fullName evidence="4">Polynucleotide 5'-hydroxyl-kinase GRC3</fullName>
    </recommendedName>
    <alternativeName>
        <fullName evidence="3">Polynucleotide 5'-hydroxyl-kinase grc3</fullName>
    </alternativeName>
</protein>
<evidence type="ECO:0000313" key="13">
    <source>
        <dbReference type="EMBL" id="KAK0744042.1"/>
    </source>
</evidence>
<dbReference type="Pfam" id="PF16575">
    <property type="entry name" value="CLP1_P"/>
    <property type="match status" value="1"/>
</dbReference>
<comment type="caution">
    <text evidence="13">The sequence shown here is derived from an EMBL/GenBank/DDBJ whole genome shotgun (WGS) entry which is preliminary data.</text>
</comment>
<keyword evidence="8 9" id="KW-0539">Nucleus</keyword>
<organism evidence="13 14">
    <name type="scientific">Schizothecium vesticola</name>
    <dbReference type="NCBI Taxonomy" id="314040"/>
    <lineage>
        <taxon>Eukaryota</taxon>
        <taxon>Fungi</taxon>
        <taxon>Dikarya</taxon>
        <taxon>Ascomycota</taxon>
        <taxon>Pezizomycotina</taxon>
        <taxon>Sordariomycetes</taxon>
        <taxon>Sordariomycetidae</taxon>
        <taxon>Sordariales</taxon>
        <taxon>Schizotheciaceae</taxon>
        <taxon>Schizothecium</taxon>
    </lineage>
</organism>
<dbReference type="InterPro" id="IPR028606">
    <property type="entry name" value="Clp1"/>
</dbReference>
<evidence type="ECO:0000256" key="2">
    <source>
        <dbReference type="ARBA" id="ARBA00004123"/>
    </source>
</evidence>
<evidence type="ECO:0000313" key="14">
    <source>
        <dbReference type="Proteomes" id="UP001172155"/>
    </source>
</evidence>
<dbReference type="Gene3D" id="3.40.50.300">
    <property type="entry name" value="P-loop containing nucleotide triphosphate hydrolases"/>
    <property type="match status" value="1"/>
</dbReference>
<evidence type="ECO:0000259" key="11">
    <source>
        <dbReference type="Pfam" id="PF16573"/>
    </source>
</evidence>
<dbReference type="Gene3D" id="2.60.120.1030">
    <property type="entry name" value="Clp1, DNA binding domain"/>
    <property type="match status" value="1"/>
</dbReference>
<dbReference type="GO" id="GO:0005524">
    <property type="term" value="F:ATP binding"/>
    <property type="evidence" value="ECO:0007669"/>
    <property type="project" value="UniProtKB-UniRule"/>
</dbReference>
<keyword evidence="5 9" id="KW-0507">mRNA processing</keyword>
<feature type="domain" description="Clp1 P-loop" evidence="12">
    <location>
        <begin position="173"/>
        <end position="363"/>
    </location>
</feature>
<dbReference type="HAMAP" id="MF_03035">
    <property type="entry name" value="Clp1"/>
    <property type="match status" value="1"/>
</dbReference>
<proteinExistence type="inferred from homology"/>
<dbReference type="InterPro" id="IPR032324">
    <property type="entry name" value="Clp1_N"/>
</dbReference>
<sequence length="478" mass="52229">MAGIPGLGQLAPAPSVTDTQTVVLLPYWEWRFEVATEQDSVTVRLVKGTAERDGTELAKKPYKFERTKSRIYTLEGCTLDITGHCKSYVAKYPRPEDSPLNVHINLHWGLDEMRKEARDRGRGAQGPRVLICGPSNTGKTSLVRTLTGLATRMGHEPRRQASQQYGGSSAEQSSGWQPIVVNLGPREGLLSLPGTLSAAVYGAMMDVEEPAGGFGITSAPTSGPSPVPVKTPIVYYYGREKVEEDPAHWKDLTGKLASSVRAKIKEDETVRTSGVLIDAPAVEFAQGGLELLVHAVNEFAVNLVLVVGSDRMYEELEQRLAGVYTSVGEPIECVNVEKSDGVAEVVDSFTRHNREAAIKEYFFGDSKRTLSPSLQVISFDDVAIFKAPDESEAYEGQPALEPAEISAGMSSWTLTIMDASVNDPPETIRQAPVVGFIAVAEVDEDRRRLKILSPVTGRMDNKPMVWGRWPEPYINLLG</sequence>
<comment type="subcellular location">
    <subcellularLocation>
        <location evidence="2 9">Nucleus</location>
    </subcellularLocation>
</comment>
<dbReference type="InterPro" id="IPR010655">
    <property type="entry name" value="Clp1_C"/>
</dbReference>
<name>A0AA40ER84_9PEZI</name>
<dbReference type="InterPro" id="IPR045116">
    <property type="entry name" value="Clp1/Grc3"/>
</dbReference>
<dbReference type="Gene3D" id="2.40.30.330">
    <property type="entry name" value="Pre-mRNA cleavage complex subunit Clp1, C-terminal domain"/>
    <property type="match status" value="1"/>
</dbReference>
<dbReference type="AlphaFoldDB" id="A0AA40ER84"/>
<keyword evidence="7 9" id="KW-0067">ATP-binding</keyword>
<dbReference type="GO" id="GO:0031124">
    <property type="term" value="P:mRNA 3'-end processing"/>
    <property type="evidence" value="ECO:0007669"/>
    <property type="project" value="UniProtKB-UniRule"/>
</dbReference>
<dbReference type="Pfam" id="PF16573">
    <property type="entry name" value="CLP1_N"/>
    <property type="match status" value="1"/>
</dbReference>
<dbReference type="SUPFAM" id="SSF52540">
    <property type="entry name" value="P-loop containing nucleoside triphosphate hydrolases"/>
    <property type="match status" value="2"/>
</dbReference>
<evidence type="ECO:0000256" key="3">
    <source>
        <dbReference type="ARBA" id="ARBA00018706"/>
    </source>
</evidence>
<evidence type="ECO:0000256" key="8">
    <source>
        <dbReference type="ARBA" id="ARBA00023242"/>
    </source>
</evidence>
<feature type="domain" description="Clp1 C-terminal" evidence="10">
    <location>
        <begin position="370"/>
        <end position="471"/>
    </location>
</feature>
<evidence type="ECO:0000256" key="9">
    <source>
        <dbReference type="HAMAP-Rule" id="MF_03035"/>
    </source>
</evidence>
<dbReference type="InterPro" id="IPR027417">
    <property type="entry name" value="P-loop_NTPase"/>
</dbReference>
<comment type="subunit">
    <text evidence="9">Component of a pre-mRNA cleavage factor complex. Interacts directly with PCF11.</text>
</comment>
<comment type="similarity">
    <text evidence="9">Belongs to the Clp1 family. Clp1 subfamily.</text>
</comment>
<comment type="function">
    <text evidence="1">Polynucleotide 5'-kinase involved in rRNA processing.</text>
</comment>
<dbReference type="InterPro" id="IPR038238">
    <property type="entry name" value="Clp1_C_sf"/>
</dbReference>
<keyword evidence="14" id="KW-1185">Reference proteome</keyword>
<dbReference type="GO" id="GO:0051731">
    <property type="term" value="F:polynucleotide 5'-hydroxyl-kinase activity"/>
    <property type="evidence" value="ECO:0007669"/>
    <property type="project" value="InterPro"/>
</dbReference>
<evidence type="ECO:0000256" key="1">
    <source>
        <dbReference type="ARBA" id="ARBA00003798"/>
    </source>
</evidence>
<evidence type="ECO:0000256" key="7">
    <source>
        <dbReference type="ARBA" id="ARBA00022840"/>
    </source>
</evidence>
<dbReference type="InterPro" id="IPR032319">
    <property type="entry name" value="CLP1_P"/>
</dbReference>
<dbReference type="InterPro" id="IPR038239">
    <property type="entry name" value="Clp1_N_sf"/>
</dbReference>
<keyword evidence="6 9" id="KW-0547">Nucleotide-binding</keyword>
<dbReference type="GO" id="GO:0005849">
    <property type="term" value="C:mRNA cleavage factor complex"/>
    <property type="evidence" value="ECO:0007669"/>
    <property type="project" value="UniProtKB-UniRule"/>
</dbReference>
<accession>A0AA40ER84</accession>
<evidence type="ECO:0000256" key="4">
    <source>
        <dbReference type="ARBA" id="ARBA00019824"/>
    </source>
</evidence>
<dbReference type="PANTHER" id="PTHR12755">
    <property type="entry name" value="CLEAVAGE/POLYADENYLATION FACTOR IA SUBUNIT CLP1P"/>
    <property type="match status" value="1"/>
</dbReference>
<feature type="binding site" evidence="9">
    <location>
        <position position="29"/>
    </location>
    <ligand>
        <name>ATP</name>
        <dbReference type="ChEBI" id="CHEBI:30616"/>
    </ligand>
</feature>
<gene>
    <name evidence="9" type="primary">CLP1</name>
    <name evidence="13" type="ORF">B0T18DRAFT_416423</name>
</gene>
<evidence type="ECO:0000259" key="12">
    <source>
        <dbReference type="Pfam" id="PF16575"/>
    </source>
</evidence>
<feature type="binding site" evidence="9">
    <location>
        <position position="68"/>
    </location>
    <ligand>
        <name>ATP</name>
        <dbReference type="ChEBI" id="CHEBI:30616"/>
    </ligand>
</feature>
<dbReference type="Proteomes" id="UP001172155">
    <property type="component" value="Unassembled WGS sequence"/>
</dbReference>
<evidence type="ECO:0000256" key="6">
    <source>
        <dbReference type="ARBA" id="ARBA00022741"/>
    </source>
</evidence>
<dbReference type="PANTHER" id="PTHR12755:SF6">
    <property type="entry name" value="POLYRIBONUCLEOTIDE 5'-HYDROXYL-KINASE CLP1"/>
    <property type="match status" value="1"/>
</dbReference>
<feature type="domain" description="Clp1 N-terminal" evidence="11">
    <location>
        <begin position="24"/>
        <end position="117"/>
    </location>
</feature>